<feature type="signal peptide" evidence="1">
    <location>
        <begin position="1"/>
        <end position="22"/>
    </location>
</feature>
<reference evidence="2 3" key="1">
    <citation type="submission" date="2017-09" db="EMBL/GenBank/DDBJ databases">
        <title>Depth-based differentiation of microbial function through sediment-hosted aquifers and enrichment of novel symbionts in the deep terrestrial subsurface.</title>
        <authorList>
            <person name="Probst A.J."/>
            <person name="Ladd B."/>
            <person name="Jarett J.K."/>
            <person name="Geller-Mcgrath D.E."/>
            <person name="Sieber C.M."/>
            <person name="Emerson J.B."/>
            <person name="Anantharaman K."/>
            <person name="Thomas B.C."/>
            <person name="Malmstrom R."/>
            <person name="Stieglmeier M."/>
            <person name="Klingl A."/>
            <person name="Woyke T."/>
            <person name="Ryan C.M."/>
            <person name="Banfield J.F."/>
        </authorList>
    </citation>
    <scope>NUCLEOTIDE SEQUENCE [LARGE SCALE GENOMIC DNA]</scope>
    <source>
        <strain evidence="2">CG17_big_fil_post_rev_8_21_14_2_50_48_46</strain>
    </source>
</reference>
<comment type="caution">
    <text evidence="2">The sequence shown here is derived from an EMBL/GenBank/DDBJ whole genome shotgun (WGS) entry which is preliminary data.</text>
</comment>
<accession>A0A2M7G8J9</accession>
<dbReference type="AlphaFoldDB" id="A0A2M7G8J9"/>
<feature type="chain" id="PRO_5014708261" evidence="1">
    <location>
        <begin position="23"/>
        <end position="208"/>
    </location>
</feature>
<gene>
    <name evidence="2" type="ORF">COW36_03865</name>
</gene>
<protein>
    <submittedName>
        <fullName evidence="2">Uncharacterized protein</fullName>
    </submittedName>
</protein>
<evidence type="ECO:0000256" key="1">
    <source>
        <dbReference type="SAM" id="SignalP"/>
    </source>
</evidence>
<keyword evidence="1" id="KW-0732">Signal</keyword>
<dbReference type="Proteomes" id="UP000231019">
    <property type="component" value="Unassembled WGS sequence"/>
</dbReference>
<dbReference type="EMBL" id="PFFQ01000012">
    <property type="protein sequence ID" value="PIW18436.1"/>
    <property type="molecule type" value="Genomic_DNA"/>
</dbReference>
<organism evidence="2 3">
    <name type="scientific">bacterium (Candidatus Blackallbacteria) CG17_big_fil_post_rev_8_21_14_2_50_48_46</name>
    <dbReference type="NCBI Taxonomy" id="2014261"/>
    <lineage>
        <taxon>Bacteria</taxon>
        <taxon>Candidatus Blackallbacteria</taxon>
    </lineage>
</organism>
<evidence type="ECO:0000313" key="3">
    <source>
        <dbReference type="Proteomes" id="UP000231019"/>
    </source>
</evidence>
<evidence type="ECO:0000313" key="2">
    <source>
        <dbReference type="EMBL" id="PIW18436.1"/>
    </source>
</evidence>
<sequence length="208" mass="22929">MFSVLKSTLPLFLATLTLSACGQSLQPTAVRIPAQPIRMVQPVASVSLLLKFKPEISRNEKSLLLSEYNLSLKQNLDAINVYVVLVPPSAPLSLLEKLKADQRLSYVESNSALSRNPGFTLAGQPSRFLTLIGKQVELEGIYTSDHQGASLMLAEGEELTLVSQESRVLETLPGIETRSRIRMKGIIRPFNANLSKPVALMPLKYQRI</sequence>
<proteinExistence type="predicted"/>
<name>A0A2M7G8J9_9BACT</name>
<dbReference type="PROSITE" id="PS51257">
    <property type="entry name" value="PROKAR_LIPOPROTEIN"/>
    <property type="match status" value="1"/>
</dbReference>